<reference evidence="1 2" key="1">
    <citation type="submission" date="2018-02" db="EMBL/GenBank/DDBJ databases">
        <title>Discovery of a pederin family compound in a non-symbiotic bloom-forming cyanobacterium.</title>
        <authorList>
            <person name="Kust A."/>
            <person name="Mares J."/>
            <person name="Jokela J."/>
            <person name="Urajova P."/>
            <person name="Hajek J."/>
            <person name="Saurav K."/>
            <person name="Voracova K."/>
            <person name="Fewer D.P."/>
            <person name="Haapaniemi E."/>
            <person name="Permi P."/>
            <person name="Rehakova K."/>
            <person name="Sivonen K."/>
            <person name="Hrouzek P."/>
        </authorList>
    </citation>
    <scope>NUCLEOTIDE SEQUENCE [LARGE SCALE GENOMIC DNA]</scope>
    <source>
        <strain evidence="1 2">CHARLIE-1</strain>
    </source>
</reference>
<evidence type="ECO:0000313" key="1">
    <source>
        <dbReference type="EMBL" id="PPJ65044.1"/>
    </source>
</evidence>
<comment type="caution">
    <text evidence="1">The sequence shown here is derived from an EMBL/GenBank/DDBJ whole genome shotgun (WGS) entry which is preliminary data.</text>
</comment>
<feature type="non-terminal residue" evidence="1">
    <location>
        <position position="90"/>
    </location>
</feature>
<accession>A0A2S6CZ57</accession>
<dbReference type="InterPro" id="IPR005368">
    <property type="entry name" value="UPF0175"/>
</dbReference>
<evidence type="ECO:0000313" key="2">
    <source>
        <dbReference type="Proteomes" id="UP000239589"/>
    </source>
</evidence>
<dbReference type="Proteomes" id="UP000239589">
    <property type="component" value="Unassembled WGS sequence"/>
</dbReference>
<gene>
    <name evidence="1" type="ORF">CUN59_01445</name>
</gene>
<organism evidence="1 2">
    <name type="scientific">Cuspidothrix issatschenkoi CHARLIE-1</name>
    <dbReference type="NCBI Taxonomy" id="2052836"/>
    <lineage>
        <taxon>Bacteria</taxon>
        <taxon>Bacillati</taxon>
        <taxon>Cyanobacteriota</taxon>
        <taxon>Cyanophyceae</taxon>
        <taxon>Nostocales</taxon>
        <taxon>Aphanizomenonaceae</taxon>
        <taxon>Cuspidothrix</taxon>
    </lineage>
</organism>
<name>A0A2S6CZ57_9CYAN</name>
<dbReference type="Pfam" id="PF03683">
    <property type="entry name" value="UPF0175"/>
    <property type="match status" value="1"/>
</dbReference>
<dbReference type="EMBL" id="PGEM01000009">
    <property type="protein sequence ID" value="PPJ65044.1"/>
    <property type="molecule type" value="Genomic_DNA"/>
</dbReference>
<protein>
    <submittedName>
        <fullName evidence="1">Uncharacterized protein</fullName>
    </submittedName>
</protein>
<keyword evidence="2" id="KW-1185">Reference proteome</keyword>
<sequence length="90" mass="10459">MNYPYEIIRVAVTSCVSPNLIKNQMIYSKDKNMQITISIPEDIGNQLQQNWENLPQKVLESLAIEAYRNRIMNVVQIQQLLKFSSLSETE</sequence>
<dbReference type="AlphaFoldDB" id="A0A2S6CZ57"/>
<proteinExistence type="predicted"/>